<dbReference type="AlphaFoldDB" id="A0A4Z1ILG6"/>
<evidence type="ECO:0000313" key="1">
    <source>
        <dbReference type="EMBL" id="TGO60312.1"/>
    </source>
</evidence>
<dbReference type="PANTHER" id="PTHR36156">
    <property type="entry name" value="SLR2101 PROTEIN"/>
    <property type="match status" value="1"/>
</dbReference>
<dbReference type="STRING" id="278938.A0A4Z1ILG6"/>
<evidence type="ECO:0008006" key="3">
    <source>
        <dbReference type="Google" id="ProtNLM"/>
    </source>
</evidence>
<dbReference type="InterPro" id="IPR011051">
    <property type="entry name" value="RmlC_Cupin_sf"/>
</dbReference>
<keyword evidence="2" id="KW-1185">Reference proteome</keyword>
<dbReference type="Proteomes" id="UP000297229">
    <property type="component" value="Unassembled WGS sequence"/>
</dbReference>
<dbReference type="InterPro" id="IPR014710">
    <property type="entry name" value="RmlC-like_jellyroll"/>
</dbReference>
<dbReference type="Gene3D" id="2.60.120.10">
    <property type="entry name" value="Jelly Rolls"/>
    <property type="match status" value="1"/>
</dbReference>
<evidence type="ECO:0000313" key="2">
    <source>
        <dbReference type="Proteomes" id="UP000297229"/>
    </source>
</evidence>
<accession>A0A4Z1ILG6</accession>
<dbReference type="EMBL" id="PQXM01001205">
    <property type="protein sequence ID" value="TGO60312.1"/>
    <property type="molecule type" value="Genomic_DNA"/>
</dbReference>
<dbReference type="SUPFAM" id="SSF51182">
    <property type="entry name" value="RmlC-like cupins"/>
    <property type="match status" value="1"/>
</dbReference>
<dbReference type="CDD" id="cd02231">
    <property type="entry name" value="cupin_BLL6423-like"/>
    <property type="match status" value="1"/>
</dbReference>
<organism evidence="1 2">
    <name type="scientific">Botrytis elliptica</name>
    <dbReference type="NCBI Taxonomy" id="278938"/>
    <lineage>
        <taxon>Eukaryota</taxon>
        <taxon>Fungi</taxon>
        <taxon>Dikarya</taxon>
        <taxon>Ascomycota</taxon>
        <taxon>Pezizomycotina</taxon>
        <taxon>Leotiomycetes</taxon>
        <taxon>Helotiales</taxon>
        <taxon>Sclerotiniaceae</taxon>
        <taxon>Botrytis</taxon>
    </lineage>
</organism>
<sequence>MTTHNEEGKGIFLPTDHGGHHEIMVNGHAVANIIYPTSGNAPSIHIKNGTVVRLIDFAPGLDSPMHRAMSLDYSIVIESELEITLDSGESRIMRPGDVSVQRATMHKWRN</sequence>
<dbReference type="InterPro" id="IPR047142">
    <property type="entry name" value="OryJ/VirC-like"/>
</dbReference>
<dbReference type="PANTHER" id="PTHR36156:SF2">
    <property type="entry name" value="CUPIN TYPE-2 DOMAIN-CONTAINING PROTEIN"/>
    <property type="match status" value="1"/>
</dbReference>
<proteinExistence type="predicted"/>
<name>A0A4Z1ILG6_9HELO</name>
<gene>
    <name evidence="1" type="ORF">BELL_1207g00040</name>
</gene>
<protein>
    <recommendedName>
        <fullName evidence="3">Cupin 2 conserved barrel domain-containing protein</fullName>
    </recommendedName>
</protein>
<reference evidence="1 2" key="1">
    <citation type="submission" date="2017-12" db="EMBL/GenBank/DDBJ databases">
        <title>Comparative genomics of Botrytis spp.</title>
        <authorList>
            <person name="Valero-Jimenez C.A."/>
            <person name="Tapia P."/>
            <person name="Veloso J."/>
            <person name="Silva-Moreno E."/>
            <person name="Staats M."/>
            <person name="Valdes J.H."/>
            <person name="Van Kan J.A.L."/>
        </authorList>
    </citation>
    <scope>NUCLEOTIDE SEQUENCE [LARGE SCALE GENOMIC DNA]</scope>
    <source>
        <strain evidence="1 2">Be9601</strain>
    </source>
</reference>
<comment type="caution">
    <text evidence="1">The sequence shown here is derived from an EMBL/GenBank/DDBJ whole genome shotgun (WGS) entry which is preliminary data.</text>
</comment>